<sequence length="195" mass="20850">MTYSLPDTAPQTAAGKVLWHFTMSLDGFVAGPNHAMNWMTGIVNPRADITQEYVETTGAILGGRDGFDAFPDADSTYDGTMQGTVFILTHHPEDAPPTPRTTFLNCGVAEAVRIGLEAADGKNLEILSASVGRQALELGLIDEIDLHIAPVLLGDGIRLFDNPGGAPVKLRLLNGDIPTAEINVRYRPAADDQQP</sequence>
<dbReference type="RefSeq" id="WP_200398395.1">
    <property type="nucleotide sequence ID" value="NZ_CP066831.1"/>
</dbReference>
<evidence type="ECO:0000313" key="3">
    <source>
        <dbReference type="Proteomes" id="UP000595636"/>
    </source>
</evidence>
<evidence type="ECO:0000313" key="2">
    <source>
        <dbReference type="EMBL" id="QQM43554.1"/>
    </source>
</evidence>
<gene>
    <name evidence="2" type="ORF">JEQ17_31990</name>
</gene>
<dbReference type="Gene3D" id="3.40.430.10">
    <property type="entry name" value="Dihydrofolate Reductase, subunit A"/>
    <property type="match status" value="1"/>
</dbReference>
<proteinExistence type="predicted"/>
<dbReference type="InterPro" id="IPR002734">
    <property type="entry name" value="RibDG_C"/>
</dbReference>
<protein>
    <submittedName>
        <fullName evidence="2">Dihydrofolate reductase family protein</fullName>
    </submittedName>
</protein>
<dbReference type="Proteomes" id="UP000595636">
    <property type="component" value="Chromosome"/>
</dbReference>
<dbReference type="InterPro" id="IPR024072">
    <property type="entry name" value="DHFR-like_dom_sf"/>
</dbReference>
<organism evidence="2 3">
    <name type="scientific">Streptomyces liliifuscus</name>
    <dbReference type="NCBI Taxonomy" id="2797636"/>
    <lineage>
        <taxon>Bacteria</taxon>
        <taxon>Bacillati</taxon>
        <taxon>Actinomycetota</taxon>
        <taxon>Actinomycetes</taxon>
        <taxon>Kitasatosporales</taxon>
        <taxon>Streptomycetaceae</taxon>
        <taxon>Streptomyces</taxon>
    </lineage>
</organism>
<reference evidence="2 3" key="1">
    <citation type="submission" date="2020-12" db="EMBL/GenBank/DDBJ databases">
        <title>A novel species.</title>
        <authorList>
            <person name="Li K."/>
        </authorList>
    </citation>
    <scope>NUCLEOTIDE SEQUENCE [LARGE SCALE GENOMIC DNA]</scope>
    <source>
        <strain evidence="2 3">ZYC-3</strain>
    </source>
</reference>
<dbReference type="GO" id="GO:0009231">
    <property type="term" value="P:riboflavin biosynthetic process"/>
    <property type="evidence" value="ECO:0007669"/>
    <property type="project" value="InterPro"/>
</dbReference>
<dbReference type="AlphaFoldDB" id="A0A7T7KZA5"/>
<accession>A0A7T7KZA5</accession>
<keyword evidence="3" id="KW-1185">Reference proteome</keyword>
<dbReference type="EMBL" id="CP066831">
    <property type="protein sequence ID" value="QQM43554.1"/>
    <property type="molecule type" value="Genomic_DNA"/>
</dbReference>
<name>A0A7T7KZA5_9ACTN</name>
<dbReference type="Pfam" id="PF01872">
    <property type="entry name" value="RibD_C"/>
    <property type="match status" value="1"/>
</dbReference>
<dbReference type="GO" id="GO:0008703">
    <property type="term" value="F:5-amino-6-(5-phosphoribosylamino)uracil reductase activity"/>
    <property type="evidence" value="ECO:0007669"/>
    <property type="project" value="InterPro"/>
</dbReference>
<evidence type="ECO:0000259" key="1">
    <source>
        <dbReference type="Pfam" id="PF01872"/>
    </source>
</evidence>
<feature type="domain" description="Bacterial bifunctional deaminase-reductase C-terminal" evidence="1">
    <location>
        <begin position="16"/>
        <end position="172"/>
    </location>
</feature>
<dbReference type="KEGG" id="slf:JEQ17_31990"/>
<dbReference type="SUPFAM" id="SSF53597">
    <property type="entry name" value="Dihydrofolate reductase-like"/>
    <property type="match status" value="1"/>
</dbReference>